<dbReference type="AlphaFoldDB" id="A0A5P3VKN3"/>
<comment type="similarity">
    <text evidence="1">Belongs to the short-chain dehydrogenases/reductases (SDR) family.</text>
</comment>
<dbReference type="Gene3D" id="3.40.50.720">
    <property type="entry name" value="NAD(P)-binding Rossmann-like Domain"/>
    <property type="match status" value="1"/>
</dbReference>
<evidence type="ECO:0000256" key="1">
    <source>
        <dbReference type="ARBA" id="ARBA00006484"/>
    </source>
</evidence>
<dbReference type="Proteomes" id="UP000325743">
    <property type="component" value="Chromosome 2"/>
</dbReference>
<evidence type="ECO:0000313" key="2">
    <source>
        <dbReference type="EMBL" id="QEZ46780.1"/>
    </source>
</evidence>
<dbReference type="FunFam" id="3.40.50.720:FF:000084">
    <property type="entry name" value="Short-chain dehydrogenase reductase"/>
    <property type="match status" value="1"/>
</dbReference>
<dbReference type="PROSITE" id="PS00061">
    <property type="entry name" value="ADH_SHORT"/>
    <property type="match status" value="1"/>
</dbReference>
<proteinExistence type="inferred from homology"/>
<dbReference type="PRINTS" id="PR00080">
    <property type="entry name" value="SDRFAMILY"/>
</dbReference>
<evidence type="ECO:0000313" key="3">
    <source>
        <dbReference type="Proteomes" id="UP000325743"/>
    </source>
</evidence>
<dbReference type="InterPro" id="IPR036291">
    <property type="entry name" value="NAD(P)-bd_dom_sf"/>
</dbReference>
<dbReference type="PANTHER" id="PTHR42879:SF2">
    <property type="entry name" value="3-OXOACYL-[ACYL-CARRIER-PROTEIN] REDUCTASE FABG"/>
    <property type="match status" value="1"/>
</dbReference>
<dbReference type="EMBL" id="CP032519">
    <property type="protein sequence ID" value="QEZ46780.1"/>
    <property type="molecule type" value="Genomic_DNA"/>
</dbReference>
<dbReference type="InterPro" id="IPR050259">
    <property type="entry name" value="SDR"/>
</dbReference>
<accession>A0A5P3VKN3</accession>
<organism evidence="2 3">
    <name type="scientific">Cupriavidus oxalaticus</name>
    <dbReference type="NCBI Taxonomy" id="96344"/>
    <lineage>
        <taxon>Bacteria</taxon>
        <taxon>Pseudomonadati</taxon>
        <taxon>Pseudomonadota</taxon>
        <taxon>Betaproteobacteria</taxon>
        <taxon>Burkholderiales</taxon>
        <taxon>Burkholderiaceae</taxon>
        <taxon>Cupriavidus</taxon>
    </lineage>
</organism>
<dbReference type="SUPFAM" id="SSF51735">
    <property type="entry name" value="NAD(P)-binding Rossmann-fold domains"/>
    <property type="match status" value="1"/>
</dbReference>
<reference evidence="2 3" key="1">
    <citation type="submission" date="2018-09" db="EMBL/GenBank/DDBJ databases">
        <title>Complete genome sequence of Cupriavidus oxalaticus T2, a bacterium capable of phenol tolerance and degradation.</title>
        <authorList>
            <person name="Yan J."/>
        </authorList>
    </citation>
    <scope>NUCLEOTIDE SEQUENCE [LARGE SCALE GENOMIC DNA]</scope>
    <source>
        <strain evidence="2 3">T2</strain>
    </source>
</reference>
<dbReference type="PRINTS" id="PR00081">
    <property type="entry name" value="GDHRDH"/>
</dbReference>
<dbReference type="PANTHER" id="PTHR42879">
    <property type="entry name" value="3-OXOACYL-(ACYL-CARRIER-PROTEIN) REDUCTASE"/>
    <property type="match status" value="1"/>
</dbReference>
<dbReference type="CDD" id="cd05233">
    <property type="entry name" value="SDR_c"/>
    <property type="match status" value="1"/>
</dbReference>
<dbReference type="Pfam" id="PF13561">
    <property type="entry name" value="adh_short_C2"/>
    <property type="match status" value="1"/>
</dbReference>
<dbReference type="RefSeq" id="WP_151071916.1">
    <property type="nucleotide sequence ID" value="NZ_CP032519.1"/>
</dbReference>
<dbReference type="InterPro" id="IPR020904">
    <property type="entry name" value="Sc_DH/Rdtase_CS"/>
</dbReference>
<dbReference type="InterPro" id="IPR002347">
    <property type="entry name" value="SDR_fam"/>
</dbReference>
<name>A0A5P3VKN3_9BURK</name>
<sequence length="276" mass="29363">MASELVGKVAFITGAARGAGRAMAMSFAREGADVVLLDVGKNIEGVPYSLANESQLRATAELCEAKGAAVEVLLADVRQQSDLANAVQRAMRRFGQIDILVNNAGIAGPSGAIVHDVSENDWQLMLDINLTGAWRAIKEIGPYMVARKSGSIINISSTAGVVAYRHFAGYVAAKHGLIGLTKAAALDYAPHRVRVNAICPGSIRDDRRVEGKMLSEIARALDINQDEYESVFIQSQPNNELLAPDDIAQAALWLASDQAMKMVGGVITLDGGFSIK</sequence>
<gene>
    <name evidence="2" type="ORF">D2917_21515</name>
</gene>
<protein>
    <submittedName>
        <fullName evidence="2">SDR family oxidoreductase</fullName>
    </submittedName>
</protein>
<dbReference type="GO" id="GO:0032787">
    <property type="term" value="P:monocarboxylic acid metabolic process"/>
    <property type="evidence" value="ECO:0007669"/>
    <property type="project" value="UniProtKB-ARBA"/>
</dbReference>